<comment type="similarity">
    <text evidence="1">Belongs to the tubulin--tyrosine ligase family.</text>
</comment>
<keyword evidence="2" id="KW-0436">Ligase</keyword>
<name>A0A914DT35_9BILA</name>
<dbReference type="AlphaFoldDB" id="A0A914DT35"/>
<dbReference type="GO" id="GO:0015631">
    <property type="term" value="F:tubulin binding"/>
    <property type="evidence" value="ECO:0007669"/>
    <property type="project" value="TreeGrafter"/>
</dbReference>
<keyword evidence="5" id="KW-1185">Reference proteome</keyword>
<keyword evidence="3" id="KW-0547">Nucleotide-binding</keyword>
<dbReference type="Gene3D" id="3.30.470.20">
    <property type="entry name" value="ATP-grasp fold, B domain"/>
    <property type="match status" value="1"/>
</dbReference>
<dbReference type="GO" id="GO:0036064">
    <property type="term" value="C:ciliary basal body"/>
    <property type="evidence" value="ECO:0007669"/>
    <property type="project" value="TreeGrafter"/>
</dbReference>
<evidence type="ECO:0000256" key="2">
    <source>
        <dbReference type="ARBA" id="ARBA00022598"/>
    </source>
</evidence>
<reference evidence="6" key="1">
    <citation type="submission" date="2022-11" db="UniProtKB">
        <authorList>
            <consortium name="WormBaseParasite"/>
        </authorList>
    </citation>
    <scope>IDENTIFICATION</scope>
</reference>
<evidence type="ECO:0000313" key="6">
    <source>
        <dbReference type="WBParaSite" id="ACRNAN_scaffold365.g14877.t1"/>
    </source>
</evidence>
<dbReference type="GO" id="GO:0019098">
    <property type="term" value="P:reproductive behavior"/>
    <property type="evidence" value="ECO:0007669"/>
    <property type="project" value="UniProtKB-ARBA"/>
</dbReference>
<protein>
    <submittedName>
        <fullName evidence="6">Tubulin polyglutamylase TTLL4</fullName>
    </submittedName>
</protein>
<dbReference type="GO" id="GO:0000226">
    <property type="term" value="P:microtubule cytoskeleton organization"/>
    <property type="evidence" value="ECO:0007669"/>
    <property type="project" value="TreeGrafter"/>
</dbReference>
<dbReference type="Pfam" id="PF03133">
    <property type="entry name" value="TTL"/>
    <property type="match status" value="1"/>
</dbReference>
<dbReference type="GO" id="GO:0070740">
    <property type="term" value="F:tubulin-glutamic acid ligase activity"/>
    <property type="evidence" value="ECO:0007669"/>
    <property type="project" value="TreeGrafter"/>
</dbReference>
<proteinExistence type="inferred from homology"/>
<evidence type="ECO:0000313" key="5">
    <source>
        <dbReference type="Proteomes" id="UP000887540"/>
    </source>
</evidence>
<dbReference type="InterPro" id="IPR004344">
    <property type="entry name" value="TTL/TTLL_fam"/>
</dbReference>
<dbReference type="PROSITE" id="PS51221">
    <property type="entry name" value="TTL"/>
    <property type="match status" value="1"/>
</dbReference>
<accession>A0A914DT35</accession>
<dbReference type="PANTHER" id="PTHR12241:SF162">
    <property type="entry name" value="TUBULIN MONOGLUTAMYLASE TTLL4"/>
    <property type="match status" value="1"/>
</dbReference>
<dbReference type="WBParaSite" id="ACRNAN_scaffold365.g14877.t1">
    <property type="protein sequence ID" value="ACRNAN_scaffold365.g14877.t1"/>
    <property type="gene ID" value="ACRNAN_scaffold365.g14877"/>
</dbReference>
<dbReference type="GO" id="GO:0005524">
    <property type="term" value="F:ATP binding"/>
    <property type="evidence" value="ECO:0007669"/>
    <property type="project" value="UniProtKB-KW"/>
</dbReference>
<evidence type="ECO:0000256" key="1">
    <source>
        <dbReference type="ARBA" id="ARBA00006820"/>
    </source>
</evidence>
<evidence type="ECO:0000256" key="4">
    <source>
        <dbReference type="ARBA" id="ARBA00022840"/>
    </source>
</evidence>
<evidence type="ECO:0000256" key="3">
    <source>
        <dbReference type="ARBA" id="ARBA00022741"/>
    </source>
</evidence>
<dbReference type="Proteomes" id="UP000887540">
    <property type="component" value="Unplaced"/>
</dbReference>
<dbReference type="SUPFAM" id="SSF56059">
    <property type="entry name" value="Glutathione synthetase ATP-binding domain-like"/>
    <property type="match status" value="1"/>
</dbReference>
<sequence>MTSCSSLASTSSDDLKQKEDDLDSGICSMCSLACCLTSTVKCIVRDQNDKDFQNNLRLLSSSSTRGLQPFLRLSKFSNVPPTICFYTKGCKVRKPPQKWNSRLNWCHNSLLPIVMRHSLAASHFKIVDESATWLGYWGRHLKSSQYRKIQPFQKVNHFPGAFHLGRKDRLWQHLEEMMEKHESISFYVMPHTYILPKDAKKLRAYLSTIPARHVILKPPASARGTGITIVSRYKNVPQKTPLIAQHYVERPMIINGAKFDLRLYVYVTCLDPLRIYLYHEGLVRFATVPYSSCQSTYTNQYMHLTNYSINKLAQSDGATDKPVPKWKLSEFWDYLREKGADADSLYANIKDVAVKAVIACESHIRSHQLKYSNFAFTSHELFGMDILIDENLQPWLLEMNISPSLHSGTPLDVSVKAPLAKDVLNICGVTYPSSFDFFDKTLNYRVKNHIQHKSELHIQKEQIHLEHYLLNKEIRADIIENLTDADVRCLIDFEDELVRKGGFELLFPLGEETEHYLHVINSQLYSNLLLTTWQNKQAKDRQHGIENLEKLCHEGYHLAKRVYTESSSDSEGNNI</sequence>
<keyword evidence="4" id="KW-0067">ATP-binding</keyword>
<dbReference type="PANTHER" id="PTHR12241">
    <property type="entry name" value="TUBULIN POLYGLUTAMYLASE"/>
    <property type="match status" value="1"/>
</dbReference>
<organism evidence="5 6">
    <name type="scientific">Acrobeloides nanus</name>
    <dbReference type="NCBI Taxonomy" id="290746"/>
    <lineage>
        <taxon>Eukaryota</taxon>
        <taxon>Metazoa</taxon>
        <taxon>Ecdysozoa</taxon>
        <taxon>Nematoda</taxon>
        <taxon>Chromadorea</taxon>
        <taxon>Rhabditida</taxon>
        <taxon>Tylenchina</taxon>
        <taxon>Cephalobomorpha</taxon>
        <taxon>Cephaloboidea</taxon>
        <taxon>Cephalobidae</taxon>
        <taxon>Acrobeloides</taxon>
    </lineage>
</organism>